<evidence type="ECO:0000256" key="3">
    <source>
        <dbReference type="ARBA" id="ARBA00022927"/>
    </source>
</evidence>
<evidence type="ECO:0000259" key="6">
    <source>
        <dbReference type="Pfam" id="PF05351"/>
    </source>
</evidence>
<sequence>MLDALRKNFSVKSRSGLDLETDKRIEEGPTLPTPDARRLEAMPTANVGRMSNEATDARIREPITEEELRAKETISPDDVLRLTHITSDYLCRPEANVYDIEFTRFKIRDLDSDELLFEIAKGPGAEEENPPEEADGDAPPGPGQQKHTCPPGTITTEVTTGASRFVRYQFTPDFLKLKHVGATVEFVVGKKPVNKFRMIERHFFKDRLLKSFDFEFGFCIPNSTNTCEHIYYFPQLSEQLVNQMIDCPFETRSDSFYFVDDKLIMHNKADYAYNGGL</sequence>
<dbReference type="Pfam" id="PF05351">
    <property type="entry name" value="GMP_PDE_delta"/>
    <property type="match status" value="1"/>
</dbReference>
<dbReference type="InterPro" id="IPR051519">
    <property type="entry name" value="PDE6D_unc-119_myristoyl-bd"/>
</dbReference>
<dbReference type="PANTHER" id="PTHR12951">
    <property type="entry name" value="RETINAL PROTEIN 4"/>
    <property type="match status" value="1"/>
</dbReference>
<keyword evidence="3" id="KW-0653">Protein transport</keyword>
<dbReference type="GO" id="GO:0042953">
    <property type="term" value="P:lipoprotein transport"/>
    <property type="evidence" value="ECO:0007669"/>
    <property type="project" value="TreeGrafter"/>
</dbReference>
<keyword evidence="7" id="KW-1185">Reference proteome</keyword>
<dbReference type="InterPro" id="IPR014756">
    <property type="entry name" value="Ig_E-set"/>
</dbReference>
<feature type="compositionally biased region" description="Acidic residues" evidence="5">
    <location>
        <begin position="125"/>
        <end position="136"/>
    </location>
</feature>
<feature type="domain" description="GMP phosphodiesterase delta subunit" evidence="6">
    <location>
        <begin position="94"/>
        <end position="273"/>
    </location>
</feature>
<evidence type="ECO:0000256" key="5">
    <source>
        <dbReference type="SAM" id="MobiDB-lite"/>
    </source>
</evidence>
<proteinExistence type="inferred from homology"/>
<name>A0A1I7Y7K9_9BILA</name>
<dbReference type="AlphaFoldDB" id="A0A1I7Y7K9"/>
<evidence type="ECO:0000256" key="4">
    <source>
        <dbReference type="ARBA" id="ARBA00023121"/>
    </source>
</evidence>
<dbReference type="GO" id="GO:0007399">
    <property type="term" value="P:nervous system development"/>
    <property type="evidence" value="ECO:0007669"/>
    <property type="project" value="TreeGrafter"/>
</dbReference>
<dbReference type="SUPFAM" id="SSF81296">
    <property type="entry name" value="E set domains"/>
    <property type="match status" value="1"/>
</dbReference>
<dbReference type="Gene3D" id="2.70.50.40">
    <property type="entry name" value="GMP phosphodiesterase, delta subunit"/>
    <property type="match status" value="1"/>
</dbReference>
<dbReference type="GO" id="GO:0008289">
    <property type="term" value="F:lipid binding"/>
    <property type="evidence" value="ECO:0007669"/>
    <property type="project" value="UniProtKB-KW"/>
</dbReference>
<feature type="region of interest" description="Disordered" evidence="5">
    <location>
        <begin position="123"/>
        <end position="152"/>
    </location>
</feature>
<dbReference type="InterPro" id="IPR008015">
    <property type="entry name" value="PDED_dom"/>
</dbReference>
<organism evidence="7 8">
    <name type="scientific">Steinernema glaseri</name>
    <dbReference type="NCBI Taxonomy" id="37863"/>
    <lineage>
        <taxon>Eukaryota</taxon>
        <taxon>Metazoa</taxon>
        <taxon>Ecdysozoa</taxon>
        <taxon>Nematoda</taxon>
        <taxon>Chromadorea</taxon>
        <taxon>Rhabditida</taxon>
        <taxon>Tylenchina</taxon>
        <taxon>Panagrolaimomorpha</taxon>
        <taxon>Strongyloidoidea</taxon>
        <taxon>Steinernematidae</taxon>
        <taxon>Steinernema</taxon>
    </lineage>
</organism>
<dbReference type="InterPro" id="IPR037036">
    <property type="entry name" value="PDED_dom_sf"/>
</dbReference>
<dbReference type="GO" id="GO:0005929">
    <property type="term" value="C:cilium"/>
    <property type="evidence" value="ECO:0007669"/>
    <property type="project" value="TreeGrafter"/>
</dbReference>
<dbReference type="FunFam" id="2.70.50.40:FF:000003">
    <property type="entry name" value="UNC119 homologue, putative"/>
    <property type="match status" value="1"/>
</dbReference>
<dbReference type="GO" id="GO:0060271">
    <property type="term" value="P:cilium assembly"/>
    <property type="evidence" value="ECO:0007669"/>
    <property type="project" value="TreeGrafter"/>
</dbReference>
<comment type="similarity">
    <text evidence="1">Belongs to the PDE6D/unc-119 family.</text>
</comment>
<evidence type="ECO:0000256" key="2">
    <source>
        <dbReference type="ARBA" id="ARBA00022448"/>
    </source>
</evidence>
<dbReference type="WBParaSite" id="L893_g13555.t1">
    <property type="protein sequence ID" value="L893_g13555.t1"/>
    <property type="gene ID" value="L893_g13555"/>
</dbReference>
<reference evidence="8" key="1">
    <citation type="submission" date="2016-11" db="UniProtKB">
        <authorList>
            <consortium name="WormBaseParasite"/>
        </authorList>
    </citation>
    <scope>IDENTIFICATION</scope>
</reference>
<keyword evidence="2" id="KW-0813">Transport</keyword>
<dbReference type="Proteomes" id="UP000095287">
    <property type="component" value="Unplaced"/>
</dbReference>
<protein>
    <submittedName>
        <fullName evidence="8">GMP_PDE_delta domain-containing protein</fullName>
    </submittedName>
</protein>
<dbReference type="PANTHER" id="PTHR12951:SF1">
    <property type="entry name" value="PROTEIN UNC-119 HOMOLOG"/>
    <property type="match status" value="1"/>
</dbReference>
<evidence type="ECO:0000256" key="1">
    <source>
        <dbReference type="ARBA" id="ARBA00008102"/>
    </source>
</evidence>
<evidence type="ECO:0000313" key="7">
    <source>
        <dbReference type="Proteomes" id="UP000095287"/>
    </source>
</evidence>
<evidence type="ECO:0000313" key="8">
    <source>
        <dbReference type="WBParaSite" id="L893_g13555.t1"/>
    </source>
</evidence>
<keyword evidence="4" id="KW-0446">Lipid-binding</keyword>
<accession>A0A1I7Y7K9</accession>